<dbReference type="EMBL" id="JAAWWK010000002">
    <property type="protein sequence ID" value="NKI17056.1"/>
    <property type="molecule type" value="Genomic_DNA"/>
</dbReference>
<evidence type="ECO:0000256" key="1">
    <source>
        <dbReference type="ARBA" id="ARBA00009477"/>
    </source>
</evidence>
<dbReference type="Pfam" id="PF25954">
    <property type="entry name" value="Beta-barrel_RND_2"/>
    <property type="match status" value="1"/>
</dbReference>
<dbReference type="InterPro" id="IPR006143">
    <property type="entry name" value="RND_pump_MFP"/>
</dbReference>
<dbReference type="PANTHER" id="PTHR30469:SF11">
    <property type="entry name" value="BLL4320 PROTEIN"/>
    <property type="match status" value="1"/>
</dbReference>
<sequence>MLLITGAVFGSVFGLKAFSTNMLNEIVDAMPTPPETISSAAVERHEWEQYVDAVGTLVAVHGADLTAETDGTITEIAFESGQEVEKGQLLLTFDSAVEQGELARLEAQAELVEIERRRREKLYKRGTISKSEYDAALAETNGAKAAVAAQRGRLAKKVLRAPFSGTLGIRRVAAGQYVRAGTAIVTLQALDPIELDFSLPERLLNKVATGREISARIDAFPGERFTGKILAIEPKINPDTRNFDVRARLANPELKLKPGLFAKIRVQYGAARELLVVPRTAIKYSSYGDSVFVLQEREQVASADGDATSQEPTLEVVQRFVKLGEVRGDFVEVKQGLEADDVVAGSGLLKLRSHVPVVIENALAPTAELSPMPPKG</sequence>
<comment type="similarity">
    <text evidence="1">Belongs to the membrane fusion protein (MFP) (TC 8.A.1) family.</text>
</comment>
<feature type="domain" description="CzcB-like barrel-sandwich hybrid" evidence="3">
    <location>
        <begin position="64"/>
        <end position="187"/>
    </location>
</feature>
<keyword evidence="5" id="KW-1185">Reference proteome</keyword>
<dbReference type="Proteomes" id="UP000765845">
    <property type="component" value="Unassembled WGS sequence"/>
</dbReference>
<dbReference type="Gene3D" id="2.40.420.20">
    <property type="match status" value="1"/>
</dbReference>
<dbReference type="NCBIfam" id="TIGR01730">
    <property type="entry name" value="RND_mfp"/>
    <property type="match status" value="1"/>
</dbReference>
<protein>
    <submittedName>
        <fullName evidence="4">Efflux RND transporter periplasmic adaptor subunit</fullName>
    </submittedName>
</protein>
<name>A0ABX1GDQ1_9GAMM</name>
<gene>
    <name evidence="4" type="ORF">HCU74_06430</name>
</gene>
<dbReference type="Gene3D" id="2.40.50.100">
    <property type="match status" value="1"/>
</dbReference>
<organism evidence="4 5">
    <name type="scientific">Spongiibacter thalassae</name>
    <dbReference type="NCBI Taxonomy" id="2721624"/>
    <lineage>
        <taxon>Bacteria</taxon>
        <taxon>Pseudomonadati</taxon>
        <taxon>Pseudomonadota</taxon>
        <taxon>Gammaproteobacteria</taxon>
        <taxon>Cellvibrionales</taxon>
        <taxon>Spongiibacteraceae</taxon>
        <taxon>Spongiibacter</taxon>
    </lineage>
</organism>
<evidence type="ECO:0000313" key="4">
    <source>
        <dbReference type="EMBL" id="NKI17056.1"/>
    </source>
</evidence>
<evidence type="ECO:0000313" key="5">
    <source>
        <dbReference type="Proteomes" id="UP000765845"/>
    </source>
</evidence>
<evidence type="ECO:0000259" key="2">
    <source>
        <dbReference type="Pfam" id="PF25954"/>
    </source>
</evidence>
<dbReference type="SUPFAM" id="SSF111369">
    <property type="entry name" value="HlyD-like secretion proteins"/>
    <property type="match status" value="1"/>
</dbReference>
<feature type="domain" description="CusB-like beta-barrel" evidence="2">
    <location>
        <begin position="195"/>
        <end position="267"/>
    </location>
</feature>
<dbReference type="Gene3D" id="2.40.30.170">
    <property type="match status" value="1"/>
</dbReference>
<dbReference type="InterPro" id="IPR058792">
    <property type="entry name" value="Beta-barrel_RND_2"/>
</dbReference>
<dbReference type="PANTHER" id="PTHR30469">
    <property type="entry name" value="MULTIDRUG RESISTANCE PROTEIN MDTA"/>
    <property type="match status" value="1"/>
</dbReference>
<evidence type="ECO:0000259" key="3">
    <source>
        <dbReference type="Pfam" id="PF25973"/>
    </source>
</evidence>
<proteinExistence type="inferred from homology"/>
<dbReference type="InterPro" id="IPR058647">
    <property type="entry name" value="BSH_CzcB-like"/>
</dbReference>
<reference evidence="4 5" key="1">
    <citation type="submission" date="2020-04" db="EMBL/GenBank/DDBJ databases">
        <authorList>
            <person name="Yoon J."/>
        </authorList>
    </citation>
    <scope>NUCLEOTIDE SEQUENCE [LARGE SCALE GENOMIC DNA]</scope>
    <source>
        <strain evidence="4 5">KMU-166</strain>
    </source>
</reference>
<dbReference type="Pfam" id="PF25973">
    <property type="entry name" value="BSH_CzcB"/>
    <property type="match status" value="1"/>
</dbReference>
<dbReference type="Gene3D" id="1.10.287.470">
    <property type="entry name" value="Helix hairpin bin"/>
    <property type="match status" value="1"/>
</dbReference>
<comment type="caution">
    <text evidence="4">The sequence shown here is derived from an EMBL/GenBank/DDBJ whole genome shotgun (WGS) entry which is preliminary data.</text>
</comment>
<accession>A0ABX1GDQ1</accession>